<dbReference type="Pfam" id="PF07495">
    <property type="entry name" value="Y_Y_Y"/>
    <property type="match status" value="1"/>
</dbReference>
<dbReference type="Pfam" id="PF07494">
    <property type="entry name" value="Reg_prop"/>
    <property type="match status" value="4"/>
</dbReference>
<evidence type="ECO:0000313" key="8">
    <source>
        <dbReference type="Proteomes" id="UP000438914"/>
    </source>
</evidence>
<keyword evidence="8" id="KW-1185">Reference proteome</keyword>
<proteinExistence type="predicted"/>
<dbReference type="Gene3D" id="1.10.10.60">
    <property type="entry name" value="Homeodomain-like"/>
    <property type="match status" value="1"/>
</dbReference>
<accession>A0A7K0KDN8</accession>
<evidence type="ECO:0000259" key="6">
    <source>
        <dbReference type="PROSITE" id="PS01124"/>
    </source>
</evidence>
<dbReference type="EMBL" id="VUNG01000007">
    <property type="protein sequence ID" value="MST84004.1"/>
    <property type="molecule type" value="Genomic_DNA"/>
</dbReference>
<dbReference type="PRINTS" id="PR00032">
    <property type="entry name" value="HTHARAC"/>
</dbReference>
<dbReference type="AlphaFoldDB" id="A0A7K0KDN8"/>
<dbReference type="Gene3D" id="2.130.10.10">
    <property type="entry name" value="YVTN repeat-like/Quinoprotein amine dehydrogenase"/>
    <property type="match status" value="2"/>
</dbReference>
<dbReference type="PROSITE" id="PS00041">
    <property type="entry name" value="HTH_ARAC_FAMILY_1"/>
    <property type="match status" value="1"/>
</dbReference>
<dbReference type="SUPFAM" id="SSF46689">
    <property type="entry name" value="Homeodomain-like"/>
    <property type="match status" value="1"/>
</dbReference>
<dbReference type="SUPFAM" id="SSF63829">
    <property type="entry name" value="Calcium-dependent phosphotriesterase"/>
    <property type="match status" value="2"/>
</dbReference>
<dbReference type="GO" id="GO:0000155">
    <property type="term" value="F:phosphorelay sensor kinase activity"/>
    <property type="evidence" value="ECO:0007669"/>
    <property type="project" value="TreeGrafter"/>
</dbReference>
<keyword evidence="4" id="KW-0804">Transcription</keyword>
<evidence type="ECO:0000256" key="4">
    <source>
        <dbReference type="ARBA" id="ARBA00023163"/>
    </source>
</evidence>
<keyword evidence="5" id="KW-1133">Transmembrane helix</keyword>
<dbReference type="InterPro" id="IPR018062">
    <property type="entry name" value="HTH_AraC-typ_CS"/>
</dbReference>
<keyword evidence="5" id="KW-0812">Transmembrane</keyword>
<dbReference type="PANTHER" id="PTHR43547">
    <property type="entry name" value="TWO-COMPONENT HISTIDINE KINASE"/>
    <property type="match status" value="1"/>
</dbReference>
<dbReference type="SUPFAM" id="SSF50998">
    <property type="entry name" value="Quinoprotein alcohol dehydrogenase-like"/>
    <property type="match status" value="1"/>
</dbReference>
<dbReference type="PANTHER" id="PTHR43547:SF2">
    <property type="entry name" value="HYBRID SIGNAL TRANSDUCTION HISTIDINE KINASE C"/>
    <property type="match status" value="1"/>
</dbReference>
<evidence type="ECO:0000256" key="3">
    <source>
        <dbReference type="ARBA" id="ARBA00023125"/>
    </source>
</evidence>
<dbReference type="SMART" id="SM00342">
    <property type="entry name" value="HTH_ARAC"/>
    <property type="match status" value="1"/>
</dbReference>
<dbReference type="InterPro" id="IPR009057">
    <property type="entry name" value="Homeodomain-like_sf"/>
</dbReference>
<keyword evidence="1" id="KW-0597">Phosphoprotein</keyword>
<keyword evidence="2" id="KW-0805">Transcription regulation</keyword>
<feature type="transmembrane region" description="Helical" evidence="5">
    <location>
        <begin position="765"/>
        <end position="783"/>
    </location>
</feature>
<dbReference type="InterPro" id="IPR011110">
    <property type="entry name" value="Reg_prop"/>
</dbReference>
<keyword evidence="5" id="KW-0472">Membrane</keyword>
<dbReference type="GO" id="GO:0003700">
    <property type="term" value="F:DNA-binding transcription factor activity"/>
    <property type="evidence" value="ECO:0007669"/>
    <property type="project" value="InterPro"/>
</dbReference>
<comment type="caution">
    <text evidence="7">The sequence shown here is derived from an EMBL/GenBank/DDBJ whole genome shotgun (WGS) entry which is preliminary data.</text>
</comment>
<dbReference type="InterPro" id="IPR011123">
    <property type="entry name" value="Y_Y_Y"/>
</dbReference>
<dbReference type="InterPro" id="IPR013783">
    <property type="entry name" value="Ig-like_fold"/>
</dbReference>
<feature type="domain" description="HTH araC/xylS-type" evidence="6">
    <location>
        <begin position="853"/>
        <end position="953"/>
    </location>
</feature>
<evidence type="ECO:0000256" key="5">
    <source>
        <dbReference type="SAM" id="Phobius"/>
    </source>
</evidence>
<keyword evidence="3" id="KW-0238">DNA-binding</keyword>
<dbReference type="Proteomes" id="UP000438914">
    <property type="component" value="Unassembled WGS sequence"/>
</dbReference>
<evidence type="ECO:0000313" key="7">
    <source>
        <dbReference type="EMBL" id="MST84004.1"/>
    </source>
</evidence>
<dbReference type="InterPro" id="IPR018060">
    <property type="entry name" value="HTH_AraC"/>
</dbReference>
<sequence>MSNGLPSNFVDDIYQDSYGFIWVCTRAGGLIRYDGYTFDYFDSKEWGGALLRSHSCKNVVEDNYRRLWIAFDDYTGVLSLDNMKEQMPKCATPDLTKRLQSALREGGIRTYKDGRGNIWVATTGHLYCLSFDTKGTAVALAVLPYRLNAPDVALYDVDGKGNVWLGCNTSIAQLTVQGNHVIAHNRNALFAPIIGSIFAIIPYHDQLWLGTFSGIYINDNAKTHLSQGTSPMSLTHNLVTSFALGADHELLIGTLGGMDVYDPRAHRITHYNMSSADLPLTSNFVNCFLVSQGQIWIGTESGGINKLSPRLLSLVNYVHSPRDAGSISPNCVNAMYAQHDGTLWVGTVEGGLNRKAAGSDTFVHYTTANSALTHNSVSTLTADRADHTLWIGTWGGGVCSLDMQHPSVIRPLALQPPMQRMLDFTGALAVDERNQGLWVGSNVGLFFYDFRRGVLIDPFPGNRMVTGCIGSVITHDHQLFIGCQQGMIQVDLTSRRGTRFTRYRHYTYKLDDPKSGILEKIQSFCEGRDGTLWIGSNGYGLYRAVRHGRDYRFRAYTTADGLPSNAVKGIAEDRKGRLWITTDHGLSMLNVKAESFDNFYEDDGLVSSQFYFNSALLSPQGIVYLGSCNGLTALMGLNSQNATAAHLCFTRLFVDNEEIRAGSSILKENIARARTIRLHESNKSFAIEFSTLDYGRGHDDVYSYRMKGYEDDWIRLQPGQHSVRYSTLPAGHYQFEVAYGSTVEGHPLRTIAIGVVVTPYFYKSWWFILLMLVAVAVSVIGLYRRRLAMMRDREAERLYRPIEMALKESENPTELQTRVQTILSNQKRYTQSVTKTQQADKQQIERSSHSFMDRVMSTMELNYSDPEFGVEQLCHQLGMSRSTVSRKLNDETGESTTQFIRNYRLDLARRMLMENVGNRNISEIAFRVGFNDPKYFTRCFTKRYGQSPSMYQG</sequence>
<organism evidence="7 8">
    <name type="scientific">Hallella mizrahii</name>
    <dbReference type="NCBI Taxonomy" id="2606637"/>
    <lineage>
        <taxon>Bacteria</taxon>
        <taxon>Pseudomonadati</taxon>
        <taxon>Bacteroidota</taxon>
        <taxon>Bacteroidia</taxon>
        <taxon>Bacteroidales</taxon>
        <taxon>Prevotellaceae</taxon>
        <taxon>Hallella</taxon>
    </lineage>
</organism>
<dbReference type="InterPro" id="IPR015943">
    <property type="entry name" value="WD40/YVTN_repeat-like_dom_sf"/>
</dbReference>
<reference evidence="7 8" key="1">
    <citation type="submission" date="2019-08" db="EMBL/GenBank/DDBJ databases">
        <title>In-depth cultivation of the pig gut microbiome towards novel bacterial diversity and tailored functional studies.</title>
        <authorList>
            <person name="Wylensek D."/>
            <person name="Hitch T.C.A."/>
            <person name="Clavel T."/>
        </authorList>
    </citation>
    <scope>NUCLEOTIDE SEQUENCE [LARGE SCALE GENOMIC DNA]</scope>
    <source>
        <strain evidence="7 8">LKV-178-WT-2A</strain>
    </source>
</reference>
<evidence type="ECO:0000256" key="1">
    <source>
        <dbReference type="ARBA" id="ARBA00022553"/>
    </source>
</evidence>
<name>A0A7K0KDN8_9BACT</name>
<dbReference type="GO" id="GO:0043565">
    <property type="term" value="F:sequence-specific DNA binding"/>
    <property type="evidence" value="ECO:0007669"/>
    <property type="project" value="InterPro"/>
</dbReference>
<dbReference type="PROSITE" id="PS01124">
    <property type="entry name" value="HTH_ARAC_FAMILY_2"/>
    <property type="match status" value="1"/>
</dbReference>
<dbReference type="InterPro" id="IPR020449">
    <property type="entry name" value="Tscrpt_reg_AraC-type_HTH"/>
</dbReference>
<dbReference type="InterPro" id="IPR011047">
    <property type="entry name" value="Quinoprotein_ADH-like_sf"/>
</dbReference>
<protein>
    <submittedName>
        <fullName evidence="7">Helix-turn-helix domain-containing protein</fullName>
    </submittedName>
</protein>
<gene>
    <name evidence="7" type="ORF">FYJ73_04870</name>
</gene>
<evidence type="ECO:0000256" key="2">
    <source>
        <dbReference type="ARBA" id="ARBA00023015"/>
    </source>
</evidence>
<dbReference type="Gene3D" id="2.60.40.10">
    <property type="entry name" value="Immunoglobulins"/>
    <property type="match status" value="1"/>
</dbReference>
<dbReference type="Pfam" id="PF12833">
    <property type="entry name" value="HTH_18"/>
    <property type="match status" value="1"/>
</dbReference>